<organism evidence="3">
    <name type="scientific">Brugia pahangi</name>
    <name type="common">Filarial nematode worm</name>
    <dbReference type="NCBI Taxonomy" id="6280"/>
    <lineage>
        <taxon>Eukaryota</taxon>
        <taxon>Metazoa</taxon>
        <taxon>Ecdysozoa</taxon>
        <taxon>Nematoda</taxon>
        <taxon>Chromadorea</taxon>
        <taxon>Rhabditida</taxon>
        <taxon>Spirurina</taxon>
        <taxon>Spiruromorpha</taxon>
        <taxon>Filarioidea</taxon>
        <taxon>Onchocercidae</taxon>
        <taxon>Brugia</taxon>
    </lineage>
</organism>
<protein>
    <submittedName>
        <fullName evidence="3">Ovule protein</fullName>
    </submittedName>
</protein>
<dbReference type="AlphaFoldDB" id="A0A0N4TYV8"/>
<dbReference type="EMBL" id="UZAD01013531">
    <property type="protein sequence ID" value="VDN95328.1"/>
    <property type="molecule type" value="Genomic_DNA"/>
</dbReference>
<evidence type="ECO:0000313" key="1">
    <source>
        <dbReference type="EMBL" id="VDN95328.1"/>
    </source>
</evidence>
<reference evidence="1 2" key="2">
    <citation type="submission" date="2018-11" db="EMBL/GenBank/DDBJ databases">
        <authorList>
            <consortium name="Pathogen Informatics"/>
        </authorList>
    </citation>
    <scope>NUCLEOTIDE SEQUENCE [LARGE SCALE GENOMIC DNA]</scope>
</reference>
<accession>A0A0N4TYV8</accession>
<dbReference type="Proteomes" id="UP000278627">
    <property type="component" value="Unassembled WGS sequence"/>
</dbReference>
<evidence type="ECO:0000313" key="3">
    <source>
        <dbReference type="WBParaSite" id="BPAG_0001421501-mRNA-1"/>
    </source>
</evidence>
<sequence length="78" mass="8767">MAAEKLIDIASEIICGMLLDLVTVNKLLDTIRSTFDSIANNVENNAKEIELNTSCQIDYLLELPNMNMHELRIIISNC</sequence>
<dbReference type="WBParaSite" id="BPAG_0001421501-mRNA-1">
    <property type="protein sequence ID" value="BPAG_0001421501-mRNA-1"/>
    <property type="gene ID" value="BPAG_0001421501"/>
</dbReference>
<evidence type="ECO:0000313" key="2">
    <source>
        <dbReference type="Proteomes" id="UP000278627"/>
    </source>
</evidence>
<name>A0A0N4TYV8_BRUPA</name>
<keyword evidence="2" id="KW-1185">Reference proteome</keyword>
<proteinExistence type="predicted"/>
<gene>
    <name evidence="1" type="ORF">BPAG_LOCUS14143</name>
</gene>
<reference evidence="3" key="1">
    <citation type="submission" date="2017-02" db="UniProtKB">
        <authorList>
            <consortium name="WormBaseParasite"/>
        </authorList>
    </citation>
    <scope>IDENTIFICATION</scope>
</reference>